<dbReference type="EMBL" id="JBHSDT010000008">
    <property type="protein sequence ID" value="MFC4404577.1"/>
    <property type="molecule type" value="Genomic_DNA"/>
</dbReference>
<proteinExistence type="predicted"/>
<protein>
    <submittedName>
        <fullName evidence="3">Flagellar hook-length control protein FliK</fullName>
    </submittedName>
</protein>
<feature type="region of interest" description="Disordered" evidence="1">
    <location>
        <begin position="422"/>
        <end position="468"/>
    </location>
</feature>
<dbReference type="Gene3D" id="3.30.750.140">
    <property type="match status" value="1"/>
</dbReference>
<feature type="compositionally biased region" description="Polar residues" evidence="1">
    <location>
        <begin position="430"/>
        <end position="440"/>
    </location>
</feature>
<dbReference type="CDD" id="cd17470">
    <property type="entry name" value="T3SS_Flik_C"/>
    <property type="match status" value="1"/>
</dbReference>
<keyword evidence="3" id="KW-0966">Cell projection</keyword>
<dbReference type="InterPro" id="IPR021136">
    <property type="entry name" value="Flagellar_hook_control-like_C"/>
</dbReference>
<evidence type="ECO:0000313" key="4">
    <source>
        <dbReference type="Proteomes" id="UP001595882"/>
    </source>
</evidence>
<keyword evidence="4" id="KW-1185">Reference proteome</keyword>
<dbReference type="Proteomes" id="UP001595882">
    <property type="component" value="Unassembled WGS sequence"/>
</dbReference>
<keyword evidence="3" id="KW-0282">Flagellum</keyword>
<dbReference type="InterPro" id="IPR038610">
    <property type="entry name" value="FliK-like_C_sf"/>
</dbReference>
<evidence type="ECO:0000256" key="1">
    <source>
        <dbReference type="SAM" id="MobiDB-lite"/>
    </source>
</evidence>
<accession>A0ABV8WXH1</accession>
<reference evidence="4" key="1">
    <citation type="journal article" date="2019" name="Int. J. Syst. Evol. Microbiol.">
        <title>The Global Catalogue of Microorganisms (GCM) 10K type strain sequencing project: providing services to taxonomists for standard genome sequencing and annotation.</title>
        <authorList>
            <consortium name="The Broad Institute Genomics Platform"/>
            <consortium name="The Broad Institute Genome Sequencing Center for Infectious Disease"/>
            <person name="Wu L."/>
            <person name="Ma J."/>
        </authorList>
    </citation>
    <scope>NUCLEOTIDE SEQUENCE [LARGE SCALE GENOMIC DNA]</scope>
    <source>
        <strain evidence="4">CCUG 37865</strain>
    </source>
</reference>
<evidence type="ECO:0000259" key="2">
    <source>
        <dbReference type="Pfam" id="PF02120"/>
    </source>
</evidence>
<evidence type="ECO:0000313" key="3">
    <source>
        <dbReference type="EMBL" id="MFC4404577.1"/>
    </source>
</evidence>
<keyword evidence="3" id="KW-0969">Cilium</keyword>
<name>A0ABV8WXH1_9BACI</name>
<dbReference type="RefSeq" id="WP_390253369.1">
    <property type="nucleotide sequence ID" value="NZ_JBHSDT010000008.1"/>
</dbReference>
<sequence length="468" mass="52534">MFVGANILPNMTATQTLPKTSNQSTSGNGFQQILAGVTDNQSVGTVRSLVLNQNDSGSVTDLLSMLSNASDETIKLLKLLLSGEKTAGETLQQLSDSDVGDAELLNLVQQLLNVRNHSEDQNLLPEFNGLTEEELKQLQDLISGITDENEKVNSLWNDFFAANLHLNATSSGTEVKVDQQQLSALWQKVETLINKFDNQTLTSKDYKQFMNLMQQWSQLSQQDSGALSSFLAGVDQSKSKDIWTKLVENYQNRMAAEKLYGKTQQVTKQDIAKWIQSALENYDTTMKSENSQSRTDLLNLTNQSATTKVQQFVIHVQQTNTEDKVAQKQLLDQFQQVIQKSSFLKTPNGTKQLMLRLQPEHLGDVMVKLTQVNGEMIVKMIVQSQAAKDLLEGNLNQLRHMFSPQQVVIEKQDQILTQAAQDKIWKDDSNPSSEQDQSANEEQHEQQTESEQDSNSSTFHDLLMDMKV</sequence>
<organism evidence="3 4">
    <name type="scientific">Gracilibacillus xinjiangensis</name>
    <dbReference type="NCBI Taxonomy" id="1193282"/>
    <lineage>
        <taxon>Bacteria</taxon>
        <taxon>Bacillati</taxon>
        <taxon>Bacillota</taxon>
        <taxon>Bacilli</taxon>
        <taxon>Bacillales</taxon>
        <taxon>Bacillaceae</taxon>
        <taxon>Gracilibacillus</taxon>
    </lineage>
</organism>
<feature type="domain" description="Flagellar hook-length control protein-like C-terminal" evidence="2">
    <location>
        <begin position="345"/>
        <end position="410"/>
    </location>
</feature>
<gene>
    <name evidence="3" type="ORF">ACFOY7_16035</name>
</gene>
<comment type="caution">
    <text evidence="3">The sequence shown here is derived from an EMBL/GenBank/DDBJ whole genome shotgun (WGS) entry which is preliminary data.</text>
</comment>
<dbReference type="Pfam" id="PF02120">
    <property type="entry name" value="Flg_hook"/>
    <property type="match status" value="1"/>
</dbReference>